<dbReference type="NCBIfam" id="TIGR00479">
    <property type="entry name" value="rumA"/>
    <property type="match status" value="1"/>
</dbReference>
<accession>A0ABT7T047</accession>
<feature type="active site" description="Nucleophile" evidence="6">
    <location>
        <position position="402"/>
    </location>
</feature>
<feature type="binding site" evidence="6">
    <location>
        <position position="328"/>
    </location>
    <ligand>
        <name>S-adenosyl-L-methionine</name>
        <dbReference type="ChEBI" id="CHEBI:59789"/>
    </ligand>
</feature>
<evidence type="ECO:0000313" key="8">
    <source>
        <dbReference type="EMBL" id="MDM7861821.1"/>
    </source>
</evidence>
<evidence type="ECO:0000256" key="7">
    <source>
        <dbReference type="PROSITE-ProRule" id="PRU10015"/>
    </source>
</evidence>
<evidence type="ECO:0000256" key="2">
    <source>
        <dbReference type="ARBA" id="ARBA00022603"/>
    </source>
</evidence>
<gene>
    <name evidence="8" type="primary">rlmD</name>
    <name evidence="8" type="ORF">QTP81_14555</name>
</gene>
<keyword evidence="1" id="KW-0004">4Fe-4S</keyword>
<feature type="active site" evidence="7">
    <location>
        <position position="402"/>
    </location>
</feature>
<comment type="similarity">
    <text evidence="6">Belongs to the class I-like SAM-binding methyltransferase superfamily. RNA M5U methyltransferase family.</text>
</comment>
<comment type="caution">
    <text evidence="8">The sequence shown here is derived from an EMBL/GenBank/DDBJ whole genome shotgun (WGS) entry which is preliminary data.</text>
</comment>
<keyword evidence="2 6" id="KW-0489">Methyltransferase</keyword>
<organism evidence="8 9">
    <name type="scientific">Alteromonas arenosi</name>
    <dbReference type="NCBI Taxonomy" id="3055817"/>
    <lineage>
        <taxon>Bacteria</taxon>
        <taxon>Pseudomonadati</taxon>
        <taxon>Pseudomonadota</taxon>
        <taxon>Gammaproteobacteria</taxon>
        <taxon>Alteromonadales</taxon>
        <taxon>Alteromonadaceae</taxon>
        <taxon>Alteromonas/Salinimonas group</taxon>
        <taxon>Alteromonas</taxon>
    </lineage>
</organism>
<proteinExistence type="inferred from homology"/>
<dbReference type="Pfam" id="PF05958">
    <property type="entry name" value="tRNA_U5-meth_tr"/>
    <property type="match status" value="1"/>
</dbReference>
<dbReference type="SUPFAM" id="SSF53335">
    <property type="entry name" value="S-adenosyl-L-methionine-dependent methyltransferases"/>
    <property type="match status" value="1"/>
</dbReference>
<evidence type="ECO:0000313" key="9">
    <source>
        <dbReference type="Proteomes" id="UP001234343"/>
    </source>
</evidence>
<dbReference type="CDD" id="cd02440">
    <property type="entry name" value="AdoMet_MTases"/>
    <property type="match status" value="1"/>
</dbReference>
<keyword evidence="1" id="KW-0408">Iron</keyword>
<keyword evidence="3 6" id="KW-0808">Transferase</keyword>
<dbReference type="Gene3D" id="3.40.50.150">
    <property type="entry name" value="Vaccinia Virus protein VP39"/>
    <property type="match status" value="1"/>
</dbReference>
<dbReference type="GO" id="GO:0032259">
    <property type="term" value="P:methylation"/>
    <property type="evidence" value="ECO:0007669"/>
    <property type="project" value="UniProtKB-KW"/>
</dbReference>
<dbReference type="PANTHER" id="PTHR11061">
    <property type="entry name" value="RNA M5U METHYLTRANSFERASE"/>
    <property type="match status" value="1"/>
</dbReference>
<dbReference type="EMBL" id="JAUCBP010000012">
    <property type="protein sequence ID" value="MDM7861821.1"/>
    <property type="molecule type" value="Genomic_DNA"/>
</dbReference>
<feature type="binding site" evidence="6">
    <location>
        <position position="307"/>
    </location>
    <ligand>
        <name>S-adenosyl-L-methionine</name>
        <dbReference type="ChEBI" id="CHEBI:59789"/>
    </ligand>
</feature>
<evidence type="ECO:0000256" key="1">
    <source>
        <dbReference type="ARBA" id="ARBA00022485"/>
    </source>
</evidence>
<dbReference type="PANTHER" id="PTHR11061:SF49">
    <property type="entry name" value="23S RRNA (URACIL(1939)-C(5))-METHYLTRANSFERASE RLMD"/>
    <property type="match status" value="1"/>
</dbReference>
<dbReference type="SUPFAM" id="SSF50249">
    <property type="entry name" value="Nucleic acid-binding proteins"/>
    <property type="match status" value="1"/>
</dbReference>
<feature type="binding site" evidence="6">
    <location>
        <position position="376"/>
    </location>
    <ligand>
        <name>S-adenosyl-L-methionine</name>
        <dbReference type="ChEBI" id="CHEBI:59789"/>
    </ligand>
</feature>
<evidence type="ECO:0000256" key="3">
    <source>
        <dbReference type="ARBA" id="ARBA00022679"/>
    </source>
</evidence>
<keyword evidence="9" id="KW-1185">Reference proteome</keyword>
<dbReference type="Gene3D" id="2.40.50.140">
    <property type="entry name" value="Nucleic acid-binding proteins"/>
    <property type="match status" value="1"/>
</dbReference>
<evidence type="ECO:0000256" key="4">
    <source>
        <dbReference type="ARBA" id="ARBA00022691"/>
    </source>
</evidence>
<dbReference type="InterPro" id="IPR029063">
    <property type="entry name" value="SAM-dependent_MTases_sf"/>
</dbReference>
<dbReference type="PROSITE" id="PS51687">
    <property type="entry name" value="SAM_MT_RNA_M5U"/>
    <property type="match status" value="1"/>
</dbReference>
<dbReference type="GO" id="GO:0008168">
    <property type="term" value="F:methyltransferase activity"/>
    <property type="evidence" value="ECO:0007669"/>
    <property type="project" value="UniProtKB-KW"/>
</dbReference>
<dbReference type="InterPro" id="IPR012340">
    <property type="entry name" value="NA-bd_OB-fold"/>
</dbReference>
<keyword evidence="1" id="KW-0479">Metal-binding</keyword>
<dbReference type="Gene3D" id="2.40.50.1070">
    <property type="match status" value="1"/>
</dbReference>
<keyword evidence="5" id="KW-0411">Iron-sulfur</keyword>
<sequence length="446" mass="49921">MAKIFRPAAAKRNKNQRQRVIEARIEHLDHQGQGVVSNHQPIVFATGGLPGEQCQIVIHEQKKHVWLGHVKQIRSSSEERIDPFCPHSEVCGGCQLDYVDPENMREWRRQAITQLLRKIAGLEVSNWGPDVFTEPKGYRRKTRLAIDARQADSIRLGYRQQGSNQVVAISQCQILTPKLQALIEPLQSWLKTCGQARHLGHITLLEGADAILVQVKATRQLSEGAMTSLREFGQQYDVVVALEDKRGEIDYLVGSGDMLNYQPTADIKISIGANDFVQVNDRVNQQMVATAIDWLLDYKASNVLDLFCGTGNFSLSLAQNGFAVTGVEGIASMVERARSSAEQHALQQCNFAQKDLLNPAMVAELLQHEYDAVILDPSREGAKEVCQQMQAKRQPHIVYVSCNPASFARDAKLLSERGYQLEKLSLVEMFAYTKHTELMASFTAQK</sequence>
<dbReference type="InterPro" id="IPR010280">
    <property type="entry name" value="U5_MeTrfase_fam"/>
</dbReference>
<evidence type="ECO:0000256" key="6">
    <source>
        <dbReference type="PROSITE-ProRule" id="PRU01024"/>
    </source>
</evidence>
<name>A0ABT7T047_9ALTE</name>
<dbReference type="Proteomes" id="UP001234343">
    <property type="component" value="Unassembled WGS sequence"/>
</dbReference>
<dbReference type="PROSITE" id="PS01230">
    <property type="entry name" value="TRMA_1"/>
    <property type="match status" value="1"/>
</dbReference>
<protein>
    <submittedName>
        <fullName evidence="8">23S rRNA (Uracil(1939)-C(5))-methyltransferase RlmD</fullName>
        <ecNumber evidence="8">2.1.1.190</ecNumber>
    </submittedName>
</protein>
<dbReference type="RefSeq" id="WP_289366493.1">
    <property type="nucleotide sequence ID" value="NZ_JAUCBP010000012.1"/>
</dbReference>
<keyword evidence="4 6" id="KW-0949">S-adenosyl-L-methionine</keyword>
<reference evidence="8 9" key="1">
    <citation type="submission" date="2023-06" db="EMBL/GenBank/DDBJ databases">
        <title>Alteromonas sp. ASW11-36 isolated from intertidal sand.</title>
        <authorList>
            <person name="Li Y."/>
        </authorList>
    </citation>
    <scope>NUCLEOTIDE SEQUENCE [LARGE SCALE GENOMIC DNA]</scope>
    <source>
        <strain evidence="8 9">ASW11-36</strain>
    </source>
</reference>
<dbReference type="InterPro" id="IPR030390">
    <property type="entry name" value="MeTrfase_TrmA_AS"/>
</dbReference>
<evidence type="ECO:0000256" key="5">
    <source>
        <dbReference type="ARBA" id="ARBA00023014"/>
    </source>
</evidence>
<dbReference type="EC" id="2.1.1.190" evidence="8"/>
<feature type="binding site" evidence="6">
    <location>
        <position position="278"/>
    </location>
    <ligand>
        <name>S-adenosyl-L-methionine</name>
        <dbReference type="ChEBI" id="CHEBI:59789"/>
    </ligand>
</feature>